<name>A0ABS9CMH6_9FIRM</name>
<keyword evidence="3" id="KW-1185">Reference proteome</keyword>
<keyword evidence="1" id="KW-0812">Transmembrane</keyword>
<feature type="transmembrane region" description="Helical" evidence="1">
    <location>
        <begin position="209"/>
        <end position="228"/>
    </location>
</feature>
<dbReference type="NCBIfam" id="NF038403">
    <property type="entry name" value="perm_prefix_1"/>
    <property type="match status" value="1"/>
</dbReference>
<evidence type="ECO:0000313" key="3">
    <source>
        <dbReference type="Proteomes" id="UP001299220"/>
    </source>
</evidence>
<evidence type="ECO:0000256" key="1">
    <source>
        <dbReference type="SAM" id="Phobius"/>
    </source>
</evidence>
<dbReference type="EMBL" id="JAFBIT010000002">
    <property type="protein sequence ID" value="MCF2652259.1"/>
    <property type="molecule type" value="Genomic_DNA"/>
</dbReference>
<feature type="transmembrane region" description="Helical" evidence="1">
    <location>
        <begin position="130"/>
        <end position="150"/>
    </location>
</feature>
<keyword evidence="1" id="KW-0472">Membrane</keyword>
<dbReference type="Proteomes" id="UP001299220">
    <property type="component" value="Unassembled WGS sequence"/>
</dbReference>
<proteinExistence type="predicted"/>
<gene>
    <name evidence="2" type="ORF">JQM67_06560</name>
</gene>
<keyword evidence="1" id="KW-1133">Transmembrane helix</keyword>
<evidence type="ECO:0000313" key="2">
    <source>
        <dbReference type="EMBL" id="MCF2652259.1"/>
    </source>
</evidence>
<feature type="transmembrane region" description="Helical" evidence="1">
    <location>
        <begin position="96"/>
        <end position="118"/>
    </location>
</feature>
<dbReference type="InterPro" id="IPR047928">
    <property type="entry name" value="Perm_prefix_1"/>
</dbReference>
<protein>
    <submittedName>
        <fullName evidence="2">Uncharacterized protein</fullName>
    </submittedName>
</protein>
<sequence>MEYNIRAYVDELFCDAPDTQRAYEMKVELVQNLLDKYNDLVASGKSEEDAYNITIYGIGDISELLEEMRREEPQPVRGAEGTSYYTAMYYFRRRSAAIIAVSVMLYIFSVIPVIVLGAMSTHSHNGDMMAVFGVAGMFVFIGIATGLIIWNGITSPKRSDPPEVVIDLYNRKKGGSDHTPLLRAIDSAFWLIVLAVYFLLSFMTGRWDITWILFIAAPAISGILHAVLGRK</sequence>
<comment type="caution">
    <text evidence="2">The sequence shown here is derived from an EMBL/GenBank/DDBJ whole genome shotgun (WGS) entry which is preliminary data.</text>
</comment>
<dbReference type="RefSeq" id="WP_235323319.1">
    <property type="nucleotide sequence ID" value="NZ_JAFBIT010000002.1"/>
</dbReference>
<accession>A0ABS9CMH6</accession>
<reference evidence="2 3" key="1">
    <citation type="submission" date="2020-12" db="EMBL/GenBank/DDBJ databases">
        <title>Whole genome sequences of gut porcine anaerobes.</title>
        <authorList>
            <person name="Kubasova T."/>
            <person name="Jahodarova E."/>
            <person name="Rychlik I."/>
        </authorList>
    </citation>
    <scope>NUCLEOTIDE SEQUENCE [LARGE SCALE GENOMIC DNA]</scope>
    <source>
        <strain evidence="2 3">An867</strain>
    </source>
</reference>
<feature type="transmembrane region" description="Helical" evidence="1">
    <location>
        <begin position="181"/>
        <end position="203"/>
    </location>
</feature>
<organism evidence="2 3">
    <name type="scientific">Anaeromassilibacillus senegalensis</name>
    <dbReference type="NCBI Taxonomy" id="1673717"/>
    <lineage>
        <taxon>Bacteria</taxon>
        <taxon>Bacillati</taxon>
        <taxon>Bacillota</taxon>
        <taxon>Clostridia</taxon>
        <taxon>Eubacteriales</taxon>
        <taxon>Acutalibacteraceae</taxon>
        <taxon>Anaeromassilibacillus</taxon>
    </lineage>
</organism>